<reference evidence="9" key="1">
    <citation type="submission" date="2022-10" db="EMBL/GenBank/DDBJ databases">
        <title>Novel sulphate-reducing endosymbionts in the free-living metamonad Anaeramoeba.</title>
        <authorList>
            <person name="Jerlstrom-Hultqvist J."/>
            <person name="Cepicka I."/>
            <person name="Gallot-Lavallee L."/>
            <person name="Salas-Leiva D."/>
            <person name="Curtis B.A."/>
            <person name="Zahonova K."/>
            <person name="Pipaliya S."/>
            <person name="Dacks J."/>
            <person name="Roger A.J."/>
        </authorList>
    </citation>
    <scope>NUCLEOTIDE SEQUENCE</scope>
    <source>
        <strain evidence="9">BMAN</strain>
    </source>
</reference>
<dbReference type="PANTHER" id="PTHR12560:SF0">
    <property type="entry name" value="LD18904P"/>
    <property type="match status" value="1"/>
</dbReference>
<dbReference type="AlphaFoldDB" id="A0A9Q0R8A9"/>
<dbReference type="PANTHER" id="PTHR12560">
    <property type="entry name" value="LONGEVITY ASSURANCE FACTOR 1 LAG1"/>
    <property type="match status" value="1"/>
</dbReference>
<name>A0A9Q0R8A9_ANAIG</name>
<feature type="transmembrane region" description="Helical" evidence="7">
    <location>
        <begin position="202"/>
        <end position="224"/>
    </location>
</feature>
<dbReference type="EMBL" id="JAPDFW010000103">
    <property type="protein sequence ID" value="KAJ5069524.1"/>
    <property type="molecule type" value="Genomic_DNA"/>
</dbReference>
<evidence type="ECO:0000256" key="2">
    <source>
        <dbReference type="ARBA" id="ARBA00022692"/>
    </source>
</evidence>
<dbReference type="SMART" id="SM00724">
    <property type="entry name" value="TLC"/>
    <property type="match status" value="1"/>
</dbReference>
<keyword evidence="4 5" id="KW-0472">Membrane</keyword>
<comment type="subcellular location">
    <subcellularLocation>
        <location evidence="1">Membrane</location>
        <topology evidence="1">Multi-pass membrane protein</topology>
    </subcellularLocation>
</comment>
<feature type="transmembrane region" description="Helical" evidence="7">
    <location>
        <begin position="72"/>
        <end position="89"/>
    </location>
</feature>
<gene>
    <name evidence="9" type="ORF">M0811_02094</name>
</gene>
<evidence type="ECO:0000256" key="7">
    <source>
        <dbReference type="SAM" id="Phobius"/>
    </source>
</evidence>
<evidence type="ECO:0000313" key="9">
    <source>
        <dbReference type="EMBL" id="KAJ5069524.1"/>
    </source>
</evidence>
<dbReference type="PROSITE" id="PS50922">
    <property type="entry name" value="TLC"/>
    <property type="match status" value="1"/>
</dbReference>
<dbReference type="InterPro" id="IPR006634">
    <property type="entry name" value="TLC-dom"/>
</dbReference>
<evidence type="ECO:0000256" key="3">
    <source>
        <dbReference type="ARBA" id="ARBA00022989"/>
    </source>
</evidence>
<dbReference type="GO" id="GO:0046513">
    <property type="term" value="P:ceramide biosynthetic process"/>
    <property type="evidence" value="ECO:0007669"/>
    <property type="project" value="InterPro"/>
</dbReference>
<evidence type="ECO:0000313" key="10">
    <source>
        <dbReference type="Proteomes" id="UP001149090"/>
    </source>
</evidence>
<evidence type="ECO:0000256" key="4">
    <source>
        <dbReference type="ARBA" id="ARBA00023136"/>
    </source>
</evidence>
<dbReference type="Pfam" id="PF03798">
    <property type="entry name" value="TRAM_LAG1_CLN8"/>
    <property type="match status" value="1"/>
</dbReference>
<sequence>MNSSLNQEPWYYSIIFHKVSDGKYTVGLQDLITGLICIAIVALHRLICYMVISPYLISKSKKKVSHKFYENFYLSTHYFLAIVFGIWVLRDKLWFKYLFAPWTDRTNLWISDGELFPPDIKLFYIWQLAFYIVDLPFATQEQKQPLIMLLHHLTTITLVGSSFYTIHYQIGTLLLTLHDISDVFLYSAKTFGYVDLNTFKDISFVFFTTTFFYFRLIILPILDYSSAVEYKGRSGFFGDFVMGPILITILVILHINWFWLILKIIYQIVTHSKLTDIRSDSEVEDGEPVKHHQKPDDADDLRKRK</sequence>
<keyword evidence="10" id="KW-1185">Reference proteome</keyword>
<accession>A0A9Q0R8A9</accession>
<feature type="transmembrane region" description="Helical" evidence="7">
    <location>
        <begin position="31"/>
        <end position="52"/>
    </location>
</feature>
<evidence type="ECO:0000259" key="8">
    <source>
        <dbReference type="PROSITE" id="PS50922"/>
    </source>
</evidence>
<feature type="region of interest" description="Disordered" evidence="6">
    <location>
        <begin position="280"/>
        <end position="305"/>
    </location>
</feature>
<dbReference type="GO" id="GO:0050291">
    <property type="term" value="F:sphingosine N-acyltransferase activity"/>
    <property type="evidence" value="ECO:0007669"/>
    <property type="project" value="InterPro"/>
</dbReference>
<proteinExistence type="predicted"/>
<evidence type="ECO:0000256" key="5">
    <source>
        <dbReference type="PROSITE-ProRule" id="PRU00205"/>
    </source>
</evidence>
<organism evidence="9 10">
    <name type="scientific">Anaeramoeba ignava</name>
    <name type="common">Anaerobic marine amoeba</name>
    <dbReference type="NCBI Taxonomy" id="1746090"/>
    <lineage>
        <taxon>Eukaryota</taxon>
        <taxon>Metamonada</taxon>
        <taxon>Anaeramoebidae</taxon>
        <taxon>Anaeramoeba</taxon>
    </lineage>
</organism>
<evidence type="ECO:0000256" key="1">
    <source>
        <dbReference type="ARBA" id="ARBA00004141"/>
    </source>
</evidence>
<keyword evidence="3 7" id="KW-1133">Transmembrane helix</keyword>
<comment type="caution">
    <text evidence="9">The sequence shown here is derived from an EMBL/GenBank/DDBJ whole genome shotgun (WGS) entry which is preliminary data.</text>
</comment>
<feature type="transmembrane region" description="Helical" evidence="7">
    <location>
        <begin position="236"/>
        <end position="260"/>
    </location>
</feature>
<dbReference type="InterPro" id="IPR016439">
    <property type="entry name" value="Lag1/Lac1-like"/>
</dbReference>
<dbReference type="Proteomes" id="UP001149090">
    <property type="component" value="Unassembled WGS sequence"/>
</dbReference>
<dbReference type="OMA" id="GYPHIPL"/>
<protein>
    <submittedName>
        <fullName evidence="9">Ceramide synthase 1</fullName>
    </submittedName>
</protein>
<feature type="transmembrane region" description="Helical" evidence="7">
    <location>
        <begin position="146"/>
        <end position="166"/>
    </location>
</feature>
<evidence type="ECO:0000256" key="6">
    <source>
        <dbReference type="SAM" id="MobiDB-lite"/>
    </source>
</evidence>
<keyword evidence="2 5" id="KW-0812">Transmembrane</keyword>
<feature type="domain" description="TLC" evidence="8">
    <location>
        <begin position="66"/>
        <end position="270"/>
    </location>
</feature>
<dbReference type="PIRSF" id="PIRSF005225">
    <property type="entry name" value="LAG1_LAC1"/>
    <property type="match status" value="1"/>
</dbReference>
<dbReference type="GO" id="GO:0016020">
    <property type="term" value="C:membrane"/>
    <property type="evidence" value="ECO:0007669"/>
    <property type="project" value="UniProtKB-SubCell"/>
</dbReference>
<dbReference type="OrthoDB" id="537032at2759"/>